<evidence type="ECO:0000313" key="2">
    <source>
        <dbReference type="Proteomes" id="UP000481033"/>
    </source>
</evidence>
<protein>
    <recommendedName>
        <fullName evidence="3">DUF4276 family protein</fullName>
    </recommendedName>
</protein>
<name>A0A6M0RPU1_9CYAN</name>
<proteinExistence type="predicted"/>
<dbReference type="Proteomes" id="UP000481033">
    <property type="component" value="Unassembled WGS sequence"/>
</dbReference>
<keyword evidence="2" id="KW-1185">Reference proteome</keyword>
<comment type="caution">
    <text evidence="1">The sequence shown here is derived from an EMBL/GenBank/DDBJ whole genome shotgun (WGS) entry which is preliminary data.</text>
</comment>
<gene>
    <name evidence="1" type="ORF">DXZ20_19455</name>
</gene>
<dbReference type="EMBL" id="QXHD01000004">
    <property type="protein sequence ID" value="NEZ57782.1"/>
    <property type="molecule type" value="Genomic_DNA"/>
</dbReference>
<evidence type="ECO:0008006" key="3">
    <source>
        <dbReference type="Google" id="ProtNLM"/>
    </source>
</evidence>
<dbReference type="AlphaFoldDB" id="A0A6M0RPU1"/>
<reference evidence="1 2" key="1">
    <citation type="journal article" date="2020" name="Microb. Ecol.">
        <title>Ecogenomics of the Marine Benthic Filamentous Cyanobacterium Adonisia.</title>
        <authorList>
            <person name="Walter J.M."/>
            <person name="Coutinho F.H."/>
            <person name="Leomil L."/>
            <person name="Hargreaves P.I."/>
            <person name="Campeao M.E."/>
            <person name="Vieira V.V."/>
            <person name="Silva B.S."/>
            <person name="Fistarol G.O."/>
            <person name="Salomon P.S."/>
            <person name="Sawabe T."/>
            <person name="Mino S."/>
            <person name="Hosokawa M."/>
            <person name="Miyashita H."/>
            <person name="Maruyama F."/>
            <person name="van Verk M.C."/>
            <person name="Dutilh B.E."/>
            <person name="Thompson C.C."/>
            <person name="Thompson F.L."/>
        </authorList>
    </citation>
    <scope>NUCLEOTIDE SEQUENCE [LARGE SCALE GENOMIC DNA]</scope>
    <source>
        <strain evidence="1 2">CCMR0081</strain>
    </source>
</reference>
<organism evidence="1 2">
    <name type="scientific">Adonisia turfae CCMR0081</name>
    <dbReference type="NCBI Taxonomy" id="2292702"/>
    <lineage>
        <taxon>Bacteria</taxon>
        <taxon>Bacillati</taxon>
        <taxon>Cyanobacteriota</taxon>
        <taxon>Adonisia</taxon>
        <taxon>Adonisia turfae</taxon>
    </lineage>
</organism>
<dbReference type="RefSeq" id="WP_163699932.1">
    <property type="nucleotide sequence ID" value="NZ_QXHD01000004.1"/>
</dbReference>
<accession>A0A6M0RPU1</accession>
<evidence type="ECO:0000313" key="1">
    <source>
        <dbReference type="EMBL" id="NEZ57782.1"/>
    </source>
</evidence>
<sequence length="187" mass="21117">MTKAYIVVEGPSDAEILRALLDETLLEDVKFINGEGKYGAETMARSLLLDRHLPVLLVIDADTSNSDAIHSYQQDLEFLTRSAAVGTPYKILQAIPTIEAVFLQDRPLFEQLIGRQFTDLEWQLGQKQPRELLNQHPEGAIQFIQTTLSQLTEQTRQTLRQHSLIQDITTFLTTQVHSSDRVARTAS</sequence>